<evidence type="ECO:0000313" key="3">
    <source>
        <dbReference type="Proteomes" id="UP000199529"/>
    </source>
</evidence>
<dbReference type="Gene3D" id="2.30.40.10">
    <property type="entry name" value="Urease, subunit C, domain 1"/>
    <property type="match status" value="1"/>
</dbReference>
<accession>A0A1H2V540</accession>
<dbReference type="AlphaFoldDB" id="A0A1H2V540"/>
<keyword evidence="3" id="KW-1185">Reference proteome</keyword>
<dbReference type="RefSeq" id="WP_245760956.1">
    <property type="nucleotide sequence ID" value="NZ_FNOK01000004.1"/>
</dbReference>
<evidence type="ECO:0000259" key="1">
    <source>
        <dbReference type="Pfam" id="PF07969"/>
    </source>
</evidence>
<dbReference type="SUPFAM" id="SSF51338">
    <property type="entry name" value="Composite domain of metallo-dependent hydrolases"/>
    <property type="match status" value="1"/>
</dbReference>
<sequence length="53" mass="5870">MGLGERVGSIEVGKSADFLVLSQNLFDIDARRIHETNVLATYLRGTRVYDANS</sequence>
<name>A0A1H2V540_9PSEU</name>
<proteinExistence type="predicted"/>
<dbReference type="Proteomes" id="UP000199529">
    <property type="component" value="Unassembled WGS sequence"/>
</dbReference>
<dbReference type="STRING" id="418495.SAMN05216215_1004202"/>
<dbReference type="GO" id="GO:0016810">
    <property type="term" value="F:hydrolase activity, acting on carbon-nitrogen (but not peptide) bonds"/>
    <property type="evidence" value="ECO:0007669"/>
    <property type="project" value="InterPro"/>
</dbReference>
<protein>
    <recommendedName>
        <fullName evidence="1">Amidohydrolase 3 domain-containing protein</fullName>
    </recommendedName>
</protein>
<dbReference type="Pfam" id="PF07969">
    <property type="entry name" value="Amidohydro_3"/>
    <property type="match status" value="1"/>
</dbReference>
<reference evidence="3" key="1">
    <citation type="submission" date="2016-10" db="EMBL/GenBank/DDBJ databases">
        <authorList>
            <person name="Varghese N."/>
            <person name="Submissions S."/>
        </authorList>
    </citation>
    <scope>NUCLEOTIDE SEQUENCE [LARGE SCALE GENOMIC DNA]</scope>
    <source>
        <strain evidence="3">CGMCC 4.3530</strain>
    </source>
</reference>
<gene>
    <name evidence="2" type="ORF">SAMN05216215_1004202</name>
</gene>
<dbReference type="EMBL" id="FNOK01000004">
    <property type="protein sequence ID" value="SDW63435.1"/>
    <property type="molecule type" value="Genomic_DNA"/>
</dbReference>
<feature type="domain" description="Amidohydrolase 3" evidence="1">
    <location>
        <begin position="1"/>
        <end position="49"/>
    </location>
</feature>
<evidence type="ECO:0000313" key="2">
    <source>
        <dbReference type="EMBL" id="SDW63435.1"/>
    </source>
</evidence>
<dbReference type="InterPro" id="IPR013108">
    <property type="entry name" value="Amidohydro_3"/>
</dbReference>
<dbReference type="InterPro" id="IPR011059">
    <property type="entry name" value="Metal-dep_hydrolase_composite"/>
</dbReference>
<organism evidence="2 3">
    <name type="scientific">Saccharopolyspora shandongensis</name>
    <dbReference type="NCBI Taxonomy" id="418495"/>
    <lineage>
        <taxon>Bacteria</taxon>
        <taxon>Bacillati</taxon>
        <taxon>Actinomycetota</taxon>
        <taxon>Actinomycetes</taxon>
        <taxon>Pseudonocardiales</taxon>
        <taxon>Pseudonocardiaceae</taxon>
        <taxon>Saccharopolyspora</taxon>
    </lineage>
</organism>